<dbReference type="InterPro" id="IPR029062">
    <property type="entry name" value="Class_I_gatase-like"/>
</dbReference>
<keyword evidence="2" id="KW-0645">Protease</keyword>
<keyword evidence="6" id="KW-1185">Reference proteome</keyword>
<keyword evidence="3" id="KW-0378">Hydrolase</keyword>
<dbReference type="GO" id="GO:0006508">
    <property type="term" value="P:proteolysis"/>
    <property type="evidence" value="ECO:0007669"/>
    <property type="project" value="UniProtKB-KW"/>
</dbReference>
<dbReference type="STRING" id="192814.GCA_900166575_03773"/>
<organism evidence="5 6">
    <name type="scientific">Halobacillus salinus</name>
    <dbReference type="NCBI Taxonomy" id="192814"/>
    <lineage>
        <taxon>Bacteria</taxon>
        <taxon>Bacillati</taxon>
        <taxon>Bacillota</taxon>
        <taxon>Bacilli</taxon>
        <taxon>Bacillales</taxon>
        <taxon>Bacillaceae</taxon>
        <taxon>Halobacillus</taxon>
    </lineage>
</organism>
<comment type="similarity">
    <text evidence="1">Belongs to the peptidase S51 family.</text>
</comment>
<accession>A0A4Z0GZ27</accession>
<dbReference type="OrthoDB" id="9778515at2"/>
<evidence type="ECO:0000313" key="5">
    <source>
        <dbReference type="EMBL" id="TGB01934.1"/>
    </source>
</evidence>
<dbReference type="SUPFAM" id="SSF52317">
    <property type="entry name" value="Class I glutamine amidotransferase-like"/>
    <property type="match status" value="1"/>
</dbReference>
<reference evidence="5 6" key="1">
    <citation type="journal article" date="2003" name="Int. J. Syst. Evol. Microbiol.">
        <title>Halobacillus salinus sp. nov., isolated from a salt lake on the coast of the East Sea in Korea.</title>
        <authorList>
            <person name="Yoon J.H."/>
            <person name="Kang K.H."/>
            <person name="Park Y.H."/>
        </authorList>
    </citation>
    <scope>NUCLEOTIDE SEQUENCE [LARGE SCALE GENOMIC DNA]</scope>
    <source>
        <strain evidence="5 6">HSL-3</strain>
    </source>
</reference>
<dbReference type="Proteomes" id="UP000297982">
    <property type="component" value="Unassembled WGS sequence"/>
</dbReference>
<dbReference type="Gene3D" id="3.40.50.880">
    <property type="match status" value="1"/>
</dbReference>
<protein>
    <submittedName>
        <fullName evidence="5">Peptidase E</fullName>
    </submittedName>
</protein>
<proteinExistence type="inferred from homology"/>
<dbReference type="GO" id="GO:0008236">
    <property type="term" value="F:serine-type peptidase activity"/>
    <property type="evidence" value="ECO:0007669"/>
    <property type="project" value="UniProtKB-KW"/>
</dbReference>
<dbReference type="Pfam" id="PF03575">
    <property type="entry name" value="Peptidase_S51"/>
    <property type="match status" value="1"/>
</dbReference>
<dbReference type="PANTHER" id="PTHR20842">
    <property type="entry name" value="PROTEASE S51 ALPHA-ASPARTYL DIPEPTIDASE"/>
    <property type="match status" value="1"/>
</dbReference>
<keyword evidence="4" id="KW-0720">Serine protease</keyword>
<dbReference type="InterPro" id="IPR005320">
    <property type="entry name" value="Peptidase_S51"/>
</dbReference>
<dbReference type="AlphaFoldDB" id="A0A4Z0GZ27"/>
<sequence>MKQLIAMGGGGFSMEPDNPLLDEYILNQSTQKKPKICFIPTASGDSQEYIDKFYEFFQNQNCEASHLSLFKLENRDIEGFIMKQDILYVGGGSTKSMLALWREWGVDVILKKAWDNGILLAGISAGAICWFEEGLTDSYGDQLEPLPCLGFVKGSCCPHYDGEKDRRPSFHNAIKEKSLGPGYALDDGAAVHFIDEEVHQAVCSRPSAKAMRVWWQEGKVIEKLLPMKYLY</sequence>
<evidence type="ECO:0000313" key="6">
    <source>
        <dbReference type="Proteomes" id="UP000297982"/>
    </source>
</evidence>
<gene>
    <name evidence="5" type="ORF">E4663_14980</name>
</gene>
<evidence type="ECO:0000256" key="4">
    <source>
        <dbReference type="ARBA" id="ARBA00022825"/>
    </source>
</evidence>
<dbReference type="CDD" id="cd03146">
    <property type="entry name" value="GAT1_Peptidase_E"/>
    <property type="match status" value="1"/>
</dbReference>
<evidence type="ECO:0000256" key="1">
    <source>
        <dbReference type="ARBA" id="ARBA00006534"/>
    </source>
</evidence>
<name>A0A4Z0GZ27_9BACI</name>
<dbReference type="EMBL" id="SRJC01000004">
    <property type="protein sequence ID" value="TGB01934.1"/>
    <property type="molecule type" value="Genomic_DNA"/>
</dbReference>
<evidence type="ECO:0000256" key="3">
    <source>
        <dbReference type="ARBA" id="ARBA00022801"/>
    </source>
</evidence>
<dbReference type="RefSeq" id="WP_079477194.1">
    <property type="nucleotide sequence ID" value="NZ_FVYZ01000002.1"/>
</dbReference>
<dbReference type="PANTHER" id="PTHR20842:SF0">
    <property type="entry name" value="ALPHA-ASPARTYL DIPEPTIDASE"/>
    <property type="match status" value="1"/>
</dbReference>
<comment type="caution">
    <text evidence="5">The sequence shown here is derived from an EMBL/GenBank/DDBJ whole genome shotgun (WGS) entry which is preliminary data.</text>
</comment>
<evidence type="ECO:0000256" key="2">
    <source>
        <dbReference type="ARBA" id="ARBA00022670"/>
    </source>
</evidence>